<dbReference type="InterPro" id="IPR050248">
    <property type="entry name" value="Polysacc_deacetylase_ArnD"/>
</dbReference>
<organism evidence="4 5">
    <name type="scientific">Rufibacter tibetensis</name>
    <dbReference type="NCBI Taxonomy" id="512763"/>
    <lineage>
        <taxon>Bacteria</taxon>
        <taxon>Pseudomonadati</taxon>
        <taxon>Bacteroidota</taxon>
        <taxon>Cytophagia</taxon>
        <taxon>Cytophagales</taxon>
        <taxon>Hymenobacteraceae</taxon>
        <taxon>Rufibacter</taxon>
    </lineage>
</organism>
<keyword evidence="1" id="KW-0479">Metal-binding</keyword>
<dbReference type="AlphaFoldDB" id="A0A0P0CVG1"/>
<dbReference type="InterPro" id="IPR011330">
    <property type="entry name" value="Glyco_hydro/deAcase_b/a-brl"/>
</dbReference>
<dbReference type="GO" id="GO:0016810">
    <property type="term" value="F:hydrolase activity, acting on carbon-nitrogen (but not peptide) bonds"/>
    <property type="evidence" value="ECO:0007669"/>
    <property type="project" value="InterPro"/>
</dbReference>
<protein>
    <submittedName>
        <fullName evidence="4">Polysaccharide deacetylase</fullName>
    </submittedName>
</protein>
<dbReference type="EMBL" id="CP012643">
    <property type="protein sequence ID" value="ALJ01605.1"/>
    <property type="molecule type" value="Genomic_DNA"/>
</dbReference>
<gene>
    <name evidence="4" type="ORF">DC20_20475</name>
</gene>
<evidence type="ECO:0000256" key="1">
    <source>
        <dbReference type="ARBA" id="ARBA00022723"/>
    </source>
</evidence>
<reference evidence="4 5" key="1">
    <citation type="submission" date="2015-08" db="EMBL/GenBank/DDBJ databases">
        <title>Complete genome sequence of Rufibacter tibetensis strain 1351t, a radiation-resistant bacterium from tibet plateau.</title>
        <authorList>
            <person name="Dai J."/>
        </authorList>
    </citation>
    <scope>NUCLEOTIDE SEQUENCE [LARGE SCALE GENOMIC DNA]</scope>
    <source>
        <strain evidence="4 5">1351</strain>
    </source>
</reference>
<dbReference type="Gene3D" id="3.20.20.370">
    <property type="entry name" value="Glycoside hydrolase/deacetylase"/>
    <property type="match status" value="1"/>
</dbReference>
<evidence type="ECO:0000256" key="2">
    <source>
        <dbReference type="ARBA" id="ARBA00022801"/>
    </source>
</evidence>
<dbReference type="KEGG" id="rti:DC20_20475"/>
<dbReference type="PROSITE" id="PS51677">
    <property type="entry name" value="NODB"/>
    <property type="match status" value="1"/>
</dbReference>
<dbReference type="InterPro" id="IPR002509">
    <property type="entry name" value="NODB_dom"/>
</dbReference>
<dbReference type="STRING" id="512763.DC20_20475"/>
<keyword evidence="2" id="KW-0378">Hydrolase</keyword>
<dbReference type="PATRIC" id="fig|512763.3.peg.4493"/>
<evidence type="ECO:0000259" key="3">
    <source>
        <dbReference type="PROSITE" id="PS51677"/>
    </source>
</evidence>
<dbReference type="Pfam" id="PF01522">
    <property type="entry name" value="Polysacc_deac_1"/>
    <property type="match status" value="1"/>
</dbReference>
<dbReference type="GO" id="GO:0046872">
    <property type="term" value="F:metal ion binding"/>
    <property type="evidence" value="ECO:0007669"/>
    <property type="project" value="UniProtKB-KW"/>
</dbReference>
<proteinExistence type="predicted"/>
<sequence length="210" mass="24333">MRFFQTPPVLPWLFPKVWWKRPVQDKTIFLTFDDGPIPEVTPFLLEQLALYRAKATFFCVGENLIRYPEIAKKVATEGHRLANHTHQHVKAWKTPPQDYLRQVEQCQAALEQIGAGNNQVKLFRPPHGQITRAHLKLLQPDYQVVMWSMLTYDFDVTLPPQTCLEKAVTGIKPGAVVVMHDSLKADQNLRYVLPRLLRHFSEQGYSFKTL</sequence>
<evidence type="ECO:0000313" key="4">
    <source>
        <dbReference type="EMBL" id="ALJ01605.1"/>
    </source>
</evidence>
<dbReference type="SUPFAM" id="SSF88713">
    <property type="entry name" value="Glycoside hydrolase/deacetylase"/>
    <property type="match status" value="1"/>
</dbReference>
<evidence type="ECO:0000313" key="5">
    <source>
        <dbReference type="Proteomes" id="UP000061382"/>
    </source>
</evidence>
<dbReference type="PANTHER" id="PTHR10587:SF133">
    <property type="entry name" value="CHITIN DEACETYLASE 1-RELATED"/>
    <property type="match status" value="1"/>
</dbReference>
<dbReference type="GO" id="GO:0005975">
    <property type="term" value="P:carbohydrate metabolic process"/>
    <property type="evidence" value="ECO:0007669"/>
    <property type="project" value="InterPro"/>
</dbReference>
<accession>A0A0P0CVG1</accession>
<name>A0A0P0CVG1_9BACT</name>
<keyword evidence="5" id="KW-1185">Reference proteome</keyword>
<dbReference type="PANTHER" id="PTHR10587">
    <property type="entry name" value="GLYCOSYL TRANSFERASE-RELATED"/>
    <property type="match status" value="1"/>
</dbReference>
<dbReference type="Proteomes" id="UP000061382">
    <property type="component" value="Chromosome"/>
</dbReference>
<feature type="domain" description="NodB homology" evidence="3">
    <location>
        <begin position="26"/>
        <end position="208"/>
    </location>
</feature>
<dbReference type="GO" id="GO:0016020">
    <property type="term" value="C:membrane"/>
    <property type="evidence" value="ECO:0007669"/>
    <property type="project" value="TreeGrafter"/>
</dbReference>